<dbReference type="Gene3D" id="2.30.110.10">
    <property type="entry name" value="Electron Transport, Fmn-binding Protein, Chain A"/>
    <property type="match status" value="1"/>
</dbReference>
<keyword evidence="3" id="KW-1185">Reference proteome</keyword>
<gene>
    <name evidence="2" type="ORF">MMAGJ_37700</name>
</gene>
<dbReference type="InterPro" id="IPR029068">
    <property type="entry name" value="Glyas_Bleomycin-R_OHBP_Dase"/>
</dbReference>
<dbReference type="InterPro" id="IPR004360">
    <property type="entry name" value="Glyas_Fos-R_dOase_dom"/>
</dbReference>
<feature type="domain" description="VOC" evidence="1">
    <location>
        <begin position="129"/>
        <end position="242"/>
    </location>
</feature>
<sequence length="244" mass="26100">MSVKVDLDQLAETLDDFAFGYLITVGDDFGAHTVAVVPRLVDGVLDIGSIGNSTRRNATQHPAVTVIWPPRDPGGYTLIVDGVAELSDDAMRVAPNRAVLHRPAKPGSPTSATGCLHDCVPLDAPSGVGTTRVMADLAVADISSTRGFYTDFLGLSSEEFNMGWVARYTSPATGASIQLVTRDASAPENPVTSVCVNDIEGAYAEAQRRGYEIVYPLTTEPWGVTRFFVRAPDGNVHNIVDHRD</sequence>
<organism evidence="2 3">
    <name type="scientific">Mycolicibacterium mageritense</name>
    <name type="common">Mycobacterium mageritense</name>
    <dbReference type="NCBI Taxonomy" id="53462"/>
    <lineage>
        <taxon>Bacteria</taxon>
        <taxon>Bacillati</taxon>
        <taxon>Actinomycetota</taxon>
        <taxon>Actinomycetes</taxon>
        <taxon>Mycobacteriales</taxon>
        <taxon>Mycobacteriaceae</taxon>
        <taxon>Mycolicibacterium</taxon>
    </lineage>
</organism>
<dbReference type="Gene3D" id="3.10.180.10">
    <property type="entry name" value="2,3-Dihydroxybiphenyl 1,2-Dioxygenase, domain 1"/>
    <property type="match status" value="1"/>
</dbReference>
<dbReference type="InterPro" id="IPR012349">
    <property type="entry name" value="Split_barrel_FMN-bd"/>
</dbReference>
<accession>A0ABN5Y8M3</accession>
<protein>
    <recommendedName>
        <fullName evidence="1">VOC domain-containing protein</fullName>
    </recommendedName>
</protein>
<dbReference type="EMBL" id="AP022567">
    <property type="protein sequence ID" value="BBX34488.1"/>
    <property type="molecule type" value="Genomic_DNA"/>
</dbReference>
<dbReference type="PROSITE" id="PS51819">
    <property type="entry name" value="VOC"/>
    <property type="match status" value="1"/>
</dbReference>
<proteinExistence type="predicted"/>
<dbReference type="InterPro" id="IPR037523">
    <property type="entry name" value="VOC_core"/>
</dbReference>
<dbReference type="Proteomes" id="UP000465622">
    <property type="component" value="Chromosome"/>
</dbReference>
<name>A0ABN5Y8M3_MYCME</name>
<evidence type="ECO:0000259" key="1">
    <source>
        <dbReference type="PROSITE" id="PS51819"/>
    </source>
</evidence>
<evidence type="ECO:0000313" key="3">
    <source>
        <dbReference type="Proteomes" id="UP000465622"/>
    </source>
</evidence>
<reference evidence="2 3" key="1">
    <citation type="journal article" date="2019" name="Emerg. Microbes Infect.">
        <title>Comprehensive subspecies identification of 175 nontuberculous mycobacteria species based on 7547 genomic profiles.</title>
        <authorList>
            <person name="Matsumoto Y."/>
            <person name="Kinjo T."/>
            <person name="Motooka D."/>
            <person name="Nabeya D."/>
            <person name="Jung N."/>
            <person name="Uechi K."/>
            <person name="Horii T."/>
            <person name="Iida T."/>
            <person name="Fujita J."/>
            <person name="Nakamura S."/>
        </authorList>
    </citation>
    <scope>NUCLEOTIDE SEQUENCE [LARGE SCALE GENOMIC DNA]</scope>
    <source>
        <strain evidence="2 3">JCM 12375</strain>
    </source>
</reference>
<evidence type="ECO:0000313" key="2">
    <source>
        <dbReference type="EMBL" id="BBX34488.1"/>
    </source>
</evidence>
<dbReference type="SUPFAM" id="SSF50475">
    <property type="entry name" value="FMN-binding split barrel"/>
    <property type="match status" value="1"/>
</dbReference>
<dbReference type="SUPFAM" id="SSF54593">
    <property type="entry name" value="Glyoxalase/Bleomycin resistance protein/Dihydroxybiphenyl dioxygenase"/>
    <property type="match status" value="1"/>
</dbReference>
<dbReference type="Pfam" id="PF00903">
    <property type="entry name" value="Glyoxalase"/>
    <property type="match status" value="1"/>
</dbReference>